<evidence type="ECO:0000313" key="4">
    <source>
        <dbReference type="WBParaSite" id="SBAD_0000964701-mRNA-1"/>
    </source>
</evidence>
<dbReference type="PANTHER" id="PTHR43757">
    <property type="entry name" value="AMINOMETHYLTRANSFERASE"/>
    <property type="match status" value="1"/>
</dbReference>
<proteinExistence type="predicted"/>
<dbReference type="SUPFAM" id="SSF101790">
    <property type="entry name" value="Aminomethyltransferase beta-barrel domain"/>
    <property type="match status" value="1"/>
</dbReference>
<dbReference type="AlphaFoldDB" id="A0A183J0B6"/>
<sequence>MKIGSVTSGMPSPSLKTNIAMGYVSKAFSKVGTKVLVDPSKKRQFFEAQVFKMPFVPTNYYIN</sequence>
<name>A0A183J0B6_9BILA</name>
<gene>
    <name evidence="2" type="ORF">SBAD_LOCUS9314</name>
</gene>
<dbReference type="EMBL" id="UZAM01012567">
    <property type="protein sequence ID" value="VDP22454.1"/>
    <property type="molecule type" value="Genomic_DNA"/>
</dbReference>
<dbReference type="GO" id="GO:0005739">
    <property type="term" value="C:mitochondrion"/>
    <property type="evidence" value="ECO:0007669"/>
    <property type="project" value="TreeGrafter"/>
</dbReference>
<protein>
    <submittedName>
        <fullName evidence="4">GCV_T_C domain-containing protein</fullName>
    </submittedName>
</protein>
<reference evidence="2 3" key="2">
    <citation type="submission" date="2018-11" db="EMBL/GenBank/DDBJ databases">
        <authorList>
            <consortium name="Pathogen Informatics"/>
        </authorList>
    </citation>
    <scope>NUCLEOTIDE SEQUENCE [LARGE SCALE GENOMIC DNA]</scope>
</reference>
<reference evidence="4" key="1">
    <citation type="submission" date="2016-06" db="UniProtKB">
        <authorList>
            <consortium name="WormBaseParasite"/>
        </authorList>
    </citation>
    <scope>IDENTIFICATION</scope>
</reference>
<dbReference type="Gene3D" id="2.40.30.110">
    <property type="entry name" value="Aminomethyltransferase beta-barrel domains"/>
    <property type="match status" value="1"/>
</dbReference>
<dbReference type="Pfam" id="PF08669">
    <property type="entry name" value="GCV_T_C"/>
    <property type="match status" value="1"/>
</dbReference>
<dbReference type="InterPro" id="IPR013977">
    <property type="entry name" value="GcvT_C"/>
</dbReference>
<dbReference type="OrthoDB" id="10263536at2759"/>
<evidence type="ECO:0000313" key="2">
    <source>
        <dbReference type="EMBL" id="VDP22454.1"/>
    </source>
</evidence>
<keyword evidence="3" id="KW-1185">Reference proteome</keyword>
<dbReference type="InterPro" id="IPR029043">
    <property type="entry name" value="GcvT/YgfZ_C"/>
</dbReference>
<dbReference type="Proteomes" id="UP000270296">
    <property type="component" value="Unassembled WGS sequence"/>
</dbReference>
<accession>A0A183J0B6</accession>
<evidence type="ECO:0000313" key="3">
    <source>
        <dbReference type="Proteomes" id="UP000270296"/>
    </source>
</evidence>
<feature type="domain" description="Aminomethyltransferase C-terminal" evidence="1">
    <location>
        <begin position="2"/>
        <end position="56"/>
    </location>
</feature>
<organism evidence="4">
    <name type="scientific">Soboliphyme baturini</name>
    <dbReference type="NCBI Taxonomy" id="241478"/>
    <lineage>
        <taxon>Eukaryota</taxon>
        <taxon>Metazoa</taxon>
        <taxon>Ecdysozoa</taxon>
        <taxon>Nematoda</taxon>
        <taxon>Enoplea</taxon>
        <taxon>Dorylaimia</taxon>
        <taxon>Dioctophymatida</taxon>
        <taxon>Dioctophymatoidea</taxon>
        <taxon>Soboliphymatidae</taxon>
        <taxon>Soboliphyme</taxon>
    </lineage>
</organism>
<dbReference type="InterPro" id="IPR028896">
    <property type="entry name" value="GcvT/YgfZ/DmdA"/>
</dbReference>
<evidence type="ECO:0000259" key="1">
    <source>
        <dbReference type="Pfam" id="PF08669"/>
    </source>
</evidence>
<dbReference type="WBParaSite" id="SBAD_0000964701-mRNA-1">
    <property type="protein sequence ID" value="SBAD_0000964701-mRNA-1"/>
    <property type="gene ID" value="SBAD_0000964701"/>
</dbReference>
<dbReference type="PANTHER" id="PTHR43757:SF16">
    <property type="entry name" value="AMINOMETHYLTRANSFERASE, MITOCHONDRIAL"/>
    <property type="match status" value="1"/>
</dbReference>